<proteinExistence type="predicted"/>
<dbReference type="Gene3D" id="1.20.1420.30">
    <property type="entry name" value="NCX, central ion-binding region"/>
    <property type="match status" value="1"/>
</dbReference>
<keyword evidence="3 5" id="KW-1133">Transmembrane helix</keyword>
<evidence type="ECO:0000259" key="6">
    <source>
        <dbReference type="Pfam" id="PF01699"/>
    </source>
</evidence>
<accession>A0ABY5ZPC7</accession>
<organism evidence="7 8">
    <name type="scientific">Geoalkalibacter halelectricus</name>
    <dbReference type="NCBI Taxonomy" id="2847045"/>
    <lineage>
        <taxon>Bacteria</taxon>
        <taxon>Pseudomonadati</taxon>
        <taxon>Thermodesulfobacteriota</taxon>
        <taxon>Desulfuromonadia</taxon>
        <taxon>Desulfuromonadales</taxon>
        <taxon>Geoalkalibacteraceae</taxon>
        <taxon>Geoalkalibacter</taxon>
    </lineage>
</organism>
<feature type="transmembrane region" description="Helical" evidence="5">
    <location>
        <begin position="175"/>
        <end position="202"/>
    </location>
</feature>
<feature type="domain" description="Sodium/calcium exchanger membrane region" evidence="6">
    <location>
        <begin position="175"/>
        <end position="314"/>
    </location>
</feature>
<evidence type="ECO:0000256" key="1">
    <source>
        <dbReference type="ARBA" id="ARBA00004141"/>
    </source>
</evidence>
<feature type="transmembrane region" description="Helical" evidence="5">
    <location>
        <begin position="208"/>
        <end position="231"/>
    </location>
</feature>
<gene>
    <name evidence="7" type="ORF">L9S41_06275</name>
</gene>
<keyword evidence="2 5" id="KW-0812">Transmembrane</keyword>
<evidence type="ECO:0000256" key="5">
    <source>
        <dbReference type="SAM" id="Phobius"/>
    </source>
</evidence>
<feature type="transmembrane region" description="Helical" evidence="5">
    <location>
        <begin position="39"/>
        <end position="64"/>
    </location>
</feature>
<evidence type="ECO:0000256" key="4">
    <source>
        <dbReference type="ARBA" id="ARBA00023136"/>
    </source>
</evidence>
<dbReference type="InterPro" id="IPR004837">
    <property type="entry name" value="NaCa_Exmemb"/>
</dbReference>
<dbReference type="InterPro" id="IPR004481">
    <property type="entry name" value="K/Na/Ca-exchanger"/>
</dbReference>
<keyword evidence="4 5" id="KW-0472">Membrane</keyword>
<dbReference type="EMBL" id="CP092109">
    <property type="protein sequence ID" value="UWZ80997.1"/>
    <property type="molecule type" value="Genomic_DNA"/>
</dbReference>
<evidence type="ECO:0000256" key="2">
    <source>
        <dbReference type="ARBA" id="ARBA00022692"/>
    </source>
</evidence>
<feature type="domain" description="Sodium/calcium exchanger membrane region" evidence="6">
    <location>
        <begin position="7"/>
        <end position="146"/>
    </location>
</feature>
<name>A0ABY5ZPC7_9BACT</name>
<comment type="subcellular location">
    <subcellularLocation>
        <location evidence="1">Membrane</location>
        <topology evidence="1">Multi-pass membrane protein</topology>
    </subcellularLocation>
</comment>
<dbReference type="RefSeq" id="WP_260749365.1">
    <property type="nucleotide sequence ID" value="NZ_CP092109.1"/>
</dbReference>
<evidence type="ECO:0000256" key="3">
    <source>
        <dbReference type="ARBA" id="ARBA00022989"/>
    </source>
</evidence>
<reference evidence="7" key="1">
    <citation type="journal article" date="2022" name="Environ. Microbiol.">
        <title>Geoalkalibacter halelectricus SAP #1 sp. nov. possessing extracellular electron transfer and mineral#reducing capabilities from a haloalkaline environment.</title>
        <authorList>
            <person name="Yadav S."/>
            <person name="Singh R."/>
            <person name="Sundharam S.S."/>
            <person name="Chaudhary S."/>
            <person name="Krishnamurthi S."/>
            <person name="Patil S.A."/>
        </authorList>
    </citation>
    <scope>NUCLEOTIDE SEQUENCE</scope>
    <source>
        <strain evidence="7">SAP-1</strain>
    </source>
</reference>
<evidence type="ECO:0000313" key="7">
    <source>
        <dbReference type="EMBL" id="UWZ80997.1"/>
    </source>
</evidence>
<feature type="transmembrane region" description="Helical" evidence="5">
    <location>
        <begin position="299"/>
        <end position="314"/>
    </location>
</feature>
<dbReference type="NCBIfam" id="TIGR00367">
    <property type="entry name" value="calcium/sodium antiporter"/>
    <property type="match status" value="1"/>
</dbReference>
<feature type="transmembrane region" description="Helical" evidence="5">
    <location>
        <begin position="76"/>
        <end position="98"/>
    </location>
</feature>
<evidence type="ECO:0000313" key="8">
    <source>
        <dbReference type="Proteomes" id="UP001060414"/>
    </source>
</evidence>
<dbReference type="Pfam" id="PF01699">
    <property type="entry name" value="Na_Ca_ex"/>
    <property type="match status" value="2"/>
</dbReference>
<feature type="transmembrane region" description="Helical" evidence="5">
    <location>
        <begin position="269"/>
        <end position="287"/>
    </location>
</feature>
<keyword evidence="8" id="KW-1185">Reference proteome</keyword>
<dbReference type="Proteomes" id="UP001060414">
    <property type="component" value="Chromosome"/>
</dbReference>
<dbReference type="InterPro" id="IPR044880">
    <property type="entry name" value="NCX_ion-bd_dom_sf"/>
</dbReference>
<sequence length="315" mass="33417">MSMVLTVLVFCAGLLLLYYGAEALVNGSSRLAFSFGVRPLIVGMTVIAFATSMPEFMISLLAAFKGSSDIAAGNIIGSNIANIGLILGVAGLMMPMAVARTTLWREIPFMIGVSVLLYLFALDGMLGFGNGLILFLLLMGFLWYCLKTARSGRALDADAEPGRAREDEARWRHGLFILVGMVGLGLGAELMVRSAVIIATALGISELVIGMTVVALGTSLPELGASVVSALKGEMDLSVGNVIGSNIFNVLFVLGICPMIRPLSIDPSVLRFELPIMLAFSIALIPLLRPGMRLNRPRGALLLCAYVVFIGALFV</sequence>
<protein>
    <submittedName>
        <fullName evidence="7">Calcium/sodium antiporter</fullName>
    </submittedName>
</protein>
<dbReference type="PANTHER" id="PTHR10846">
    <property type="entry name" value="SODIUM/POTASSIUM/CALCIUM EXCHANGER"/>
    <property type="match status" value="1"/>
</dbReference>
<dbReference type="PANTHER" id="PTHR10846:SF8">
    <property type="entry name" value="INNER MEMBRANE PROTEIN YRBG"/>
    <property type="match status" value="1"/>
</dbReference>
<feature type="transmembrane region" description="Helical" evidence="5">
    <location>
        <begin position="118"/>
        <end position="146"/>
    </location>
</feature>
<feature type="transmembrane region" description="Helical" evidence="5">
    <location>
        <begin position="243"/>
        <end position="263"/>
    </location>
</feature>